<dbReference type="SMART" id="SM00355">
    <property type="entry name" value="ZnF_C2H2"/>
    <property type="match status" value="6"/>
</dbReference>
<evidence type="ECO:0000256" key="10">
    <source>
        <dbReference type="PROSITE-ProRule" id="PRU00042"/>
    </source>
</evidence>
<keyword evidence="2" id="KW-0479">Metal-binding</keyword>
<dbReference type="Proteomes" id="UP000261540">
    <property type="component" value="Unplaced"/>
</dbReference>
<feature type="domain" description="C2H2-type" evidence="12">
    <location>
        <begin position="801"/>
        <end position="828"/>
    </location>
</feature>
<feature type="compositionally biased region" description="Basic and acidic residues" evidence="11">
    <location>
        <begin position="1294"/>
        <end position="1319"/>
    </location>
</feature>
<dbReference type="OrthoDB" id="8958504at2759"/>
<dbReference type="PROSITE" id="PS50157">
    <property type="entry name" value="ZINC_FINGER_C2H2_2"/>
    <property type="match status" value="6"/>
</dbReference>
<feature type="compositionally biased region" description="Low complexity" evidence="11">
    <location>
        <begin position="678"/>
        <end position="693"/>
    </location>
</feature>
<feature type="region of interest" description="Disordered" evidence="11">
    <location>
        <begin position="487"/>
        <end position="531"/>
    </location>
</feature>
<protein>
    <submittedName>
        <fullName evidence="13">Sal-like protein 2</fullName>
    </submittedName>
</protein>
<feature type="region of interest" description="Disordered" evidence="11">
    <location>
        <begin position="309"/>
        <end position="331"/>
    </location>
</feature>
<evidence type="ECO:0000256" key="11">
    <source>
        <dbReference type="SAM" id="MobiDB-lite"/>
    </source>
</evidence>
<feature type="compositionally biased region" description="Low complexity" evidence="11">
    <location>
        <begin position="921"/>
        <end position="940"/>
    </location>
</feature>
<feature type="compositionally biased region" description="Basic residues" evidence="11">
    <location>
        <begin position="1206"/>
        <end position="1215"/>
    </location>
</feature>
<feature type="compositionally biased region" description="Polar residues" evidence="11">
    <location>
        <begin position="1249"/>
        <end position="1262"/>
    </location>
</feature>
<dbReference type="Pfam" id="PF00096">
    <property type="entry name" value="zf-C2H2"/>
    <property type="match status" value="1"/>
</dbReference>
<evidence type="ECO:0000313" key="13">
    <source>
        <dbReference type="Ensembl" id="ENSPKIP00000026933.1"/>
    </source>
</evidence>
<dbReference type="PANTHER" id="PTHR23233:SF85">
    <property type="entry name" value="SAL-LIKE PROTEIN 2"/>
    <property type="match status" value="1"/>
</dbReference>
<dbReference type="PROSITE" id="PS00028">
    <property type="entry name" value="ZINC_FINGER_C2H2_1"/>
    <property type="match status" value="6"/>
</dbReference>
<feature type="region of interest" description="Disordered" evidence="11">
    <location>
        <begin position="347"/>
        <end position="395"/>
    </location>
</feature>
<evidence type="ECO:0000256" key="5">
    <source>
        <dbReference type="ARBA" id="ARBA00022833"/>
    </source>
</evidence>
<keyword evidence="4 10" id="KW-0863">Zinc-finger</keyword>
<feature type="compositionally biased region" description="Low complexity" evidence="11">
    <location>
        <begin position="960"/>
        <end position="982"/>
    </location>
</feature>
<feature type="region of interest" description="Disordered" evidence="11">
    <location>
        <begin position="921"/>
        <end position="1190"/>
    </location>
</feature>
<keyword evidence="8" id="KW-0539">Nucleus</keyword>
<feature type="compositionally biased region" description="Pro residues" evidence="11">
    <location>
        <begin position="155"/>
        <end position="181"/>
    </location>
</feature>
<name>A0A3B3S8Z8_9TELE</name>
<dbReference type="PANTHER" id="PTHR23233">
    <property type="entry name" value="SAL-LIKE PROTEIN"/>
    <property type="match status" value="1"/>
</dbReference>
<evidence type="ECO:0000256" key="4">
    <source>
        <dbReference type="ARBA" id="ARBA00022771"/>
    </source>
</evidence>
<feature type="region of interest" description="Disordered" evidence="11">
    <location>
        <begin position="564"/>
        <end position="588"/>
    </location>
</feature>
<evidence type="ECO:0000256" key="3">
    <source>
        <dbReference type="ARBA" id="ARBA00022737"/>
    </source>
</evidence>
<dbReference type="GO" id="GO:0000981">
    <property type="term" value="F:DNA-binding transcription factor activity, RNA polymerase II-specific"/>
    <property type="evidence" value="ECO:0007669"/>
    <property type="project" value="TreeGrafter"/>
</dbReference>
<dbReference type="STRING" id="1676925.ENSPKIP00000026933"/>
<dbReference type="GO" id="GO:0000978">
    <property type="term" value="F:RNA polymerase II cis-regulatory region sequence-specific DNA binding"/>
    <property type="evidence" value="ECO:0007669"/>
    <property type="project" value="TreeGrafter"/>
</dbReference>
<sequence length="1319" mass="135649">MSRRKQKRPQQLVNSVLGSTRILTQDEQVAVKSLSAFLTADSASSPLLDSQPPLAPCPSPGGLHNPSLPTESFPASRSPNQPAPHPASLSDGPSSHSPDIPYPSLSSQARSPTQHSSSPASSSQSQARSLMASPKMGVSATTTTSSSSSSSSCVPPHPGSPSPVPEGPPSPVTPAPSPGEPPRPHLSIAVILEELRVLQQRQIYQMQMTEEICKQVLQLGGVACGLDSPPLPQLCLEASDGASGPPLPLPTQPSAPPLLACFPSLLPQSVSKAKAPHPMSHVLRPLKPQYEAVGGAAVRAYPGNITRASSSSSSALSSSISSSSSSSTATTSASHYPLSLALGMPPRYLHEKSPNTTSASASGLPFFTPPLPASTSLPGPSQEPQQSGSGGPAGSSLGRLSHACRFCGKLFSSDSSLQIHLRSHTGERPYQCPVCLSRFTTRGNLKVHFLRHREQNPELSLSLLPPSLFGAGSDQTQTAPSILPAVPSVAQKRRKRRSEDDVFGEGSEGGTPVAGFSLGSTPGARPPPATLPLPPSVDLALLSTAHSLLQLNRAAAAAAAAAAVSSGSGPPSSSASSSSSSTISSSSSSPLASIASLYKGAKRFDENTPPHPAMLPHSAYSQLAHLPKLLFPSAPSQHHHPGLALLRPTGPPPPGSHISGPHPQLTFPFSPYPKAQTSSSPSASSSSDTSKLQKLVEKLEKEPQKLPEESQASGSSEAVPNSTTTGTGFSSGLTVTTASSFSREMMAALGVGGGTGVGGLGVVGAGPPNLAPNQCGTCLRVLSCPRALRLHQATHLGERPFPCRLCGRSFSTKGNLRAHQATHRARPPARAHNSCPLCQRKFTNALVLQHHIRMHLGGQLPPGGVDPPPEGSPQAESRFFSVGAGELLGSGPIATSSQCIGSNPFLGGGVTPLSVNIAPLSAEGSNHSPSGSSSPDLVPPADLSPDPTLNPSADPVPLGSSEPPVLSASVPVSSSRVPSSEDSQADLKPSIAPTPTGRSSPAPSSPAKTVLQKHNEGSEATPPRGTKSKQEDPLDTPGPIVTLPILPSSRSPPPGPSPDAMDTTGSEPKSCAEIRASPHPPLLGPAAAPNADPPEPAVEPPLELTLSGTPVLKGDKGLVPEPEAPPTDAVCVGLPKSQGVLAPPAPSRKEAREGIILNSPPRDDGGRFKAVGPDVQITPPSAPRPPEKKTYCCSECGKEYASRSGLKGHMKHHGGVVKTPRQAAPRPPRVASSASAAPTLTPTTGSPVSFWNQYQAFLTNTGDPKEETAPGPANGSQGEDAEMPRLAESPNKPKSREDLQIVSEENRNESVRGTEPEGM</sequence>
<dbReference type="Ensembl" id="ENSPKIT00000007694.1">
    <property type="protein sequence ID" value="ENSPKIP00000026933.1"/>
    <property type="gene ID" value="ENSPKIG00000009207.1"/>
</dbReference>
<dbReference type="GO" id="GO:0008270">
    <property type="term" value="F:zinc ion binding"/>
    <property type="evidence" value="ECO:0007669"/>
    <property type="project" value="UniProtKB-KW"/>
</dbReference>
<evidence type="ECO:0000256" key="6">
    <source>
        <dbReference type="ARBA" id="ARBA00023015"/>
    </source>
</evidence>
<feature type="compositionally biased region" description="Polar residues" evidence="11">
    <location>
        <begin position="67"/>
        <end position="80"/>
    </location>
</feature>
<feature type="region of interest" description="Disordered" evidence="11">
    <location>
        <begin position="1204"/>
        <end position="1319"/>
    </location>
</feature>
<dbReference type="InterPro" id="IPR013087">
    <property type="entry name" value="Znf_C2H2_type"/>
</dbReference>
<dbReference type="Pfam" id="PF13912">
    <property type="entry name" value="zf-C2H2_6"/>
    <property type="match status" value="1"/>
</dbReference>
<feature type="domain" description="C2H2-type" evidence="12">
    <location>
        <begin position="833"/>
        <end position="860"/>
    </location>
</feature>
<dbReference type="Pfam" id="PF12874">
    <property type="entry name" value="zf-met"/>
    <property type="match status" value="1"/>
</dbReference>
<dbReference type="KEGG" id="pki:111854538"/>
<feature type="domain" description="C2H2-type" evidence="12">
    <location>
        <begin position="430"/>
        <end position="457"/>
    </location>
</feature>
<dbReference type="Gene3D" id="3.30.160.60">
    <property type="entry name" value="Classic Zinc Finger"/>
    <property type="match status" value="4"/>
</dbReference>
<dbReference type="FunFam" id="3.30.160.60:FF:001289">
    <property type="entry name" value="Zinc finger protein 574"/>
    <property type="match status" value="1"/>
</dbReference>
<feature type="compositionally biased region" description="Basic and acidic residues" evidence="11">
    <location>
        <begin position="694"/>
        <end position="708"/>
    </location>
</feature>
<evidence type="ECO:0000256" key="8">
    <source>
        <dbReference type="ARBA" id="ARBA00023242"/>
    </source>
</evidence>
<proteinExistence type="inferred from homology"/>
<dbReference type="FunFam" id="3.30.160.60:FF:000025">
    <property type="entry name" value="Spalt-like transcription factor 1"/>
    <property type="match status" value="1"/>
</dbReference>
<organism evidence="13 14">
    <name type="scientific">Paramormyrops kingsleyae</name>
    <dbReference type="NCBI Taxonomy" id="1676925"/>
    <lineage>
        <taxon>Eukaryota</taxon>
        <taxon>Metazoa</taxon>
        <taxon>Chordata</taxon>
        <taxon>Craniata</taxon>
        <taxon>Vertebrata</taxon>
        <taxon>Euteleostomi</taxon>
        <taxon>Actinopterygii</taxon>
        <taxon>Neopterygii</taxon>
        <taxon>Teleostei</taxon>
        <taxon>Osteoglossocephala</taxon>
        <taxon>Osteoglossomorpha</taxon>
        <taxon>Osteoglossiformes</taxon>
        <taxon>Mormyridae</taxon>
        <taxon>Paramormyrops</taxon>
    </lineage>
</organism>
<dbReference type="GeneTree" id="ENSGT00940000155384"/>
<feature type="domain" description="C2H2-type" evidence="12">
    <location>
        <begin position="402"/>
        <end position="429"/>
    </location>
</feature>
<evidence type="ECO:0000256" key="1">
    <source>
        <dbReference type="ARBA" id="ARBA00004123"/>
    </source>
</evidence>
<evidence type="ECO:0000313" key="14">
    <source>
        <dbReference type="Proteomes" id="UP000261540"/>
    </source>
</evidence>
<reference evidence="13" key="2">
    <citation type="submission" date="2025-09" db="UniProtKB">
        <authorList>
            <consortium name="Ensembl"/>
        </authorList>
    </citation>
    <scope>IDENTIFICATION</scope>
</reference>
<dbReference type="InterPro" id="IPR051565">
    <property type="entry name" value="Sal_C2H2-zinc-finger"/>
</dbReference>
<dbReference type="GO" id="GO:0005634">
    <property type="term" value="C:nucleus"/>
    <property type="evidence" value="ECO:0007669"/>
    <property type="project" value="UniProtKB-SubCell"/>
</dbReference>
<evidence type="ECO:0000256" key="2">
    <source>
        <dbReference type="ARBA" id="ARBA00022723"/>
    </source>
</evidence>
<feature type="domain" description="C2H2-type" evidence="12">
    <location>
        <begin position="1191"/>
        <end position="1218"/>
    </location>
</feature>
<comment type="similarity">
    <text evidence="9">Belongs to the sal C2H2-type zinc-finger protein family.</text>
</comment>
<keyword evidence="5" id="KW-0862">Zinc</keyword>
<dbReference type="CTD" id="6297"/>
<evidence type="ECO:0000259" key="12">
    <source>
        <dbReference type="PROSITE" id="PS50157"/>
    </source>
</evidence>
<feature type="compositionally biased region" description="Low complexity" evidence="11">
    <location>
        <begin position="111"/>
        <end position="154"/>
    </location>
</feature>
<dbReference type="RefSeq" id="XP_023688340.1">
    <property type="nucleotide sequence ID" value="XM_023832572.2"/>
</dbReference>
<keyword evidence="7" id="KW-0804">Transcription</keyword>
<feature type="compositionally biased region" description="Low complexity" evidence="11">
    <location>
        <begin position="722"/>
        <end position="732"/>
    </location>
</feature>
<comment type="subcellular location">
    <subcellularLocation>
        <location evidence="1">Nucleus</location>
    </subcellularLocation>
</comment>
<reference evidence="13" key="1">
    <citation type="submission" date="2025-08" db="UniProtKB">
        <authorList>
            <consortium name="Ensembl"/>
        </authorList>
    </citation>
    <scope>IDENTIFICATION</scope>
</reference>
<feature type="region of interest" description="Disordered" evidence="11">
    <location>
        <begin position="632"/>
        <end position="732"/>
    </location>
</feature>
<keyword evidence="14" id="KW-1185">Reference proteome</keyword>
<feature type="compositionally biased region" description="Polar residues" evidence="11">
    <location>
        <begin position="710"/>
        <end position="721"/>
    </location>
</feature>
<evidence type="ECO:0000256" key="7">
    <source>
        <dbReference type="ARBA" id="ARBA00023163"/>
    </source>
</evidence>
<feature type="domain" description="C2H2-type" evidence="12">
    <location>
        <begin position="773"/>
        <end position="800"/>
    </location>
</feature>
<keyword evidence="3" id="KW-0677">Repeat</keyword>
<feature type="region of interest" description="Disordered" evidence="11">
    <location>
        <begin position="43"/>
        <end position="184"/>
    </location>
</feature>
<accession>A0A3B3S8Z8</accession>
<dbReference type="InterPro" id="IPR036236">
    <property type="entry name" value="Znf_C2H2_sf"/>
</dbReference>
<dbReference type="FunFam" id="3.30.160.60:FF:000096">
    <property type="entry name" value="Zinc finger and BTB domain-containing protein 18 isoform 1"/>
    <property type="match status" value="1"/>
</dbReference>
<feature type="compositionally biased region" description="Low complexity" evidence="11">
    <location>
        <begin position="376"/>
        <end position="387"/>
    </location>
</feature>
<keyword evidence="6" id="KW-0805">Transcription regulation</keyword>
<evidence type="ECO:0000256" key="9">
    <source>
        <dbReference type="ARBA" id="ARBA00038474"/>
    </source>
</evidence>
<dbReference type="GeneID" id="111854538"/>
<feature type="compositionally biased region" description="Low complexity" evidence="11">
    <location>
        <begin position="1220"/>
        <end position="1247"/>
    </location>
</feature>
<dbReference type="SUPFAM" id="SSF57667">
    <property type="entry name" value="beta-beta-alpha zinc fingers"/>
    <property type="match status" value="3"/>
</dbReference>